<evidence type="ECO:0000256" key="1">
    <source>
        <dbReference type="SAM" id="SignalP"/>
    </source>
</evidence>
<protein>
    <submittedName>
        <fullName evidence="4">SCP domain-containing protein</fullName>
    </submittedName>
</protein>
<evidence type="ECO:0000313" key="4">
    <source>
        <dbReference type="WBParaSite" id="HPLM_0001827601-mRNA-1"/>
    </source>
</evidence>
<feature type="chain" id="PRO_5043124250" evidence="1">
    <location>
        <begin position="20"/>
        <end position="135"/>
    </location>
</feature>
<accession>A0A0N4X1R9</accession>
<dbReference type="Proteomes" id="UP000268014">
    <property type="component" value="Unassembled WGS sequence"/>
</dbReference>
<keyword evidence="1" id="KW-0732">Signal</keyword>
<dbReference type="AlphaFoldDB" id="A0A0N4X1R9"/>
<dbReference type="OMA" id="VFFHAYV"/>
<reference evidence="4" key="1">
    <citation type="submission" date="2017-02" db="UniProtKB">
        <authorList>
            <consortium name="WormBaseParasite"/>
        </authorList>
    </citation>
    <scope>IDENTIFICATION</scope>
</reference>
<gene>
    <name evidence="2" type="ORF">HPLM_LOCUS18268</name>
</gene>
<name>A0A0N4X1R9_HAEPC</name>
<dbReference type="EMBL" id="UZAF01020451">
    <property type="protein sequence ID" value="VDO70034.1"/>
    <property type="molecule type" value="Genomic_DNA"/>
</dbReference>
<reference evidence="2 3" key="2">
    <citation type="submission" date="2018-11" db="EMBL/GenBank/DDBJ databases">
        <authorList>
            <consortium name="Pathogen Informatics"/>
        </authorList>
    </citation>
    <scope>NUCLEOTIDE SEQUENCE [LARGE SCALE GENOMIC DNA]</scope>
    <source>
        <strain evidence="2 3">MHpl1</strain>
    </source>
</reference>
<organism evidence="4">
    <name type="scientific">Haemonchus placei</name>
    <name type="common">Barber's pole worm</name>
    <dbReference type="NCBI Taxonomy" id="6290"/>
    <lineage>
        <taxon>Eukaryota</taxon>
        <taxon>Metazoa</taxon>
        <taxon>Ecdysozoa</taxon>
        <taxon>Nematoda</taxon>
        <taxon>Chromadorea</taxon>
        <taxon>Rhabditida</taxon>
        <taxon>Rhabditina</taxon>
        <taxon>Rhabditomorpha</taxon>
        <taxon>Strongyloidea</taxon>
        <taxon>Trichostrongylidae</taxon>
        <taxon>Haemonchus</taxon>
    </lineage>
</organism>
<dbReference type="WBParaSite" id="HPLM_0001827601-mRNA-1">
    <property type="protein sequence ID" value="HPLM_0001827601-mRNA-1"/>
    <property type="gene ID" value="HPLM_0001827601"/>
</dbReference>
<proteinExistence type="predicted"/>
<evidence type="ECO:0000313" key="2">
    <source>
        <dbReference type="EMBL" id="VDO70034.1"/>
    </source>
</evidence>
<dbReference type="OrthoDB" id="5878858at2759"/>
<evidence type="ECO:0000313" key="3">
    <source>
        <dbReference type="Proteomes" id="UP000268014"/>
    </source>
</evidence>
<sequence>MLFALAALVFFHAYVAVQGLKNPLPVESKDTFETLNSLYSDNLEWSDEWAKKALEYLKSKNSVKADLVIKGKKSFPVDDTQLLWQKVLAFLEPRFDKKEKALERLPKGTVYGCNGFINKKGNKDIISAACLYKKP</sequence>
<keyword evidence="3" id="KW-1185">Reference proteome</keyword>
<feature type="signal peptide" evidence="1">
    <location>
        <begin position="1"/>
        <end position="19"/>
    </location>
</feature>